<reference evidence="1" key="1">
    <citation type="journal article" date="2021" name="Environ. Microbiol.">
        <title>Gene family expansions and transcriptome signatures uncover fungal adaptations to wood decay.</title>
        <authorList>
            <person name="Hage H."/>
            <person name="Miyauchi S."/>
            <person name="Viragh M."/>
            <person name="Drula E."/>
            <person name="Min B."/>
            <person name="Chaduli D."/>
            <person name="Navarro D."/>
            <person name="Favel A."/>
            <person name="Norest M."/>
            <person name="Lesage-Meessen L."/>
            <person name="Balint B."/>
            <person name="Merenyi Z."/>
            <person name="de Eugenio L."/>
            <person name="Morin E."/>
            <person name="Martinez A.T."/>
            <person name="Baldrian P."/>
            <person name="Stursova M."/>
            <person name="Martinez M.J."/>
            <person name="Novotny C."/>
            <person name="Magnuson J.K."/>
            <person name="Spatafora J.W."/>
            <person name="Maurice S."/>
            <person name="Pangilinan J."/>
            <person name="Andreopoulos W."/>
            <person name="LaButti K."/>
            <person name="Hundley H."/>
            <person name="Na H."/>
            <person name="Kuo A."/>
            <person name="Barry K."/>
            <person name="Lipzen A."/>
            <person name="Henrissat B."/>
            <person name="Riley R."/>
            <person name="Ahrendt S."/>
            <person name="Nagy L.G."/>
            <person name="Grigoriev I.V."/>
            <person name="Martin F."/>
            <person name="Rosso M.N."/>
        </authorList>
    </citation>
    <scope>NUCLEOTIDE SEQUENCE</scope>
    <source>
        <strain evidence="1">CBS 384.51</strain>
    </source>
</reference>
<dbReference type="Proteomes" id="UP001055072">
    <property type="component" value="Unassembled WGS sequence"/>
</dbReference>
<proteinExistence type="predicted"/>
<protein>
    <submittedName>
        <fullName evidence="1">Uncharacterized protein</fullName>
    </submittedName>
</protein>
<accession>A0ACB8TR13</accession>
<name>A0ACB8TR13_9APHY</name>
<dbReference type="EMBL" id="MU274942">
    <property type="protein sequence ID" value="KAI0084470.1"/>
    <property type="molecule type" value="Genomic_DNA"/>
</dbReference>
<organism evidence="1 2">
    <name type="scientific">Irpex rosettiformis</name>
    <dbReference type="NCBI Taxonomy" id="378272"/>
    <lineage>
        <taxon>Eukaryota</taxon>
        <taxon>Fungi</taxon>
        <taxon>Dikarya</taxon>
        <taxon>Basidiomycota</taxon>
        <taxon>Agaricomycotina</taxon>
        <taxon>Agaricomycetes</taxon>
        <taxon>Polyporales</taxon>
        <taxon>Irpicaceae</taxon>
        <taxon>Irpex</taxon>
    </lineage>
</organism>
<keyword evidence="2" id="KW-1185">Reference proteome</keyword>
<evidence type="ECO:0000313" key="2">
    <source>
        <dbReference type="Proteomes" id="UP001055072"/>
    </source>
</evidence>
<gene>
    <name evidence="1" type="ORF">BDY19DRAFT_971284</name>
</gene>
<evidence type="ECO:0000313" key="1">
    <source>
        <dbReference type="EMBL" id="KAI0084470.1"/>
    </source>
</evidence>
<sequence>MTHDAHNLCSYHHLQRLRMSREPPCLSYLTIYNPILKPADPDVAKDDEDAEEQAQILFYTGKERAVSRDRILRQVGLAKALVNFAGMFNGADVCKNTHSQSRRMLMVSPEPNFWIHACVELARTPRQPKTKPNTTKGKAKESATAPEETLYEYHDGSLHDAVLRDQIMNAYQDFKLLHGSFTSILETLGQAALELQLERFFTVWAWQWDLEEGVDFSEHLGVPLHQVYQDIIPLIDRFAEKYTPDRVTFMLSPPNLLPSTAFLDSHYPSALTRHILRRIPPPSSPTADKPIEPKDTADEKATIPASTSISSTDEKPSQSSGRHSKSLSNPFANMDVRNIKWMWSGITFGKGASSSSTKTGTPTATPLHHTPEAEIPPHETSEVSRPDNPDRTSQLGFNTEVEIDAKSLQEAIESNLPSARASPTSLSARRTILVGGVEGGSEEDGSGSSSGTEVEGRHTSEESESSEAVVIATEGVKPEEYGFAQYSSSPGDLDDKEEGKVPDGESQETVTTPLTARPLDNGVQDTNLSPLTATPPSEAEKEKRSPPTFLSTPVFLPEADSEGLSTERKRVFHATKGSFTFALVAEESHDLDLDIIEGHLYDLFDEVQEALNIAHERDAQTSVLTVTKILEPQDEHVASAGEYTLSSTGFTSTSEHLFNARDVLRGELDVLEVFSRGQNPQHWHIGRRGIDMSGESKLGQWEVYMEVARKETTLTDVDNGLAGVVNRFGGQ</sequence>
<comment type="caution">
    <text evidence="1">The sequence shown here is derived from an EMBL/GenBank/DDBJ whole genome shotgun (WGS) entry which is preliminary data.</text>
</comment>